<sequence length="423" mass="48766">MTNLTNLLLKYITSPEEAAYVLDFLKEQNYSVENQNDLISLIKNLHYNESNTRSGELDATDDMLKLYISPLLLVLGTIGNILAFVVLVKNSHKVSTYHYLYVLAVMDILLLMTNLLQVWIKQLTGTLIQNEADWLCKLFVFVGFFSSDASVWLIIAVTVERWIAVQMPLKTSMICTPRRTKLSVILVLAVIASLNSHFLWSVGIQATNSTGTSMKYECAPSPAYATLINTVWPWVDAIIYSFLPFVIISAVNFMIINTVCKARRRRETLLLSSKQKKIETRRANSKLTLMLLSLSFSFLFLTLPMNIMMIAVVFWNKENHSPEENWTFSLIRTITELLMYTNHTVNFMLYFVTGQRFRQQFVKIFIPCNTSWSTANENERTQHNTHHMKRVSSWNSDKNVKDDIAKPSFIRSNNMKHRHGQYV</sequence>
<keyword evidence="4 6" id="KW-0472">Membrane</keyword>
<comment type="caution">
    <text evidence="8">The sequence shown here is derived from an EMBL/GenBank/DDBJ whole genome shotgun (WGS) entry which is preliminary data.</text>
</comment>
<feature type="transmembrane region" description="Helical" evidence="6">
    <location>
        <begin position="100"/>
        <end position="120"/>
    </location>
</feature>
<keyword evidence="2 5" id="KW-0812">Transmembrane</keyword>
<feature type="domain" description="G-protein coupled receptors family 1 profile" evidence="7">
    <location>
        <begin position="79"/>
        <end position="350"/>
    </location>
</feature>
<feature type="transmembrane region" description="Helical" evidence="6">
    <location>
        <begin position="67"/>
        <end position="88"/>
    </location>
</feature>
<keyword evidence="5" id="KW-0297">G-protein coupled receptor</keyword>
<comment type="subcellular location">
    <subcellularLocation>
        <location evidence="1">Membrane</location>
    </subcellularLocation>
</comment>
<evidence type="ECO:0000256" key="3">
    <source>
        <dbReference type="ARBA" id="ARBA00022989"/>
    </source>
</evidence>
<feature type="transmembrane region" description="Helical" evidence="6">
    <location>
        <begin position="140"/>
        <end position="159"/>
    </location>
</feature>
<protein>
    <recommendedName>
        <fullName evidence="7">G-protein coupled receptors family 1 profile domain-containing protein</fullName>
    </recommendedName>
</protein>
<evidence type="ECO:0000256" key="2">
    <source>
        <dbReference type="ARBA" id="ARBA00022692"/>
    </source>
</evidence>
<dbReference type="PROSITE" id="PS50262">
    <property type="entry name" value="G_PROTEIN_RECEP_F1_2"/>
    <property type="match status" value="1"/>
</dbReference>
<evidence type="ECO:0000313" key="8">
    <source>
        <dbReference type="EMBL" id="VDI24130.1"/>
    </source>
</evidence>
<evidence type="ECO:0000256" key="1">
    <source>
        <dbReference type="ARBA" id="ARBA00004370"/>
    </source>
</evidence>
<dbReference type="InterPro" id="IPR017452">
    <property type="entry name" value="GPCR_Rhodpsn_7TM"/>
</dbReference>
<dbReference type="AlphaFoldDB" id="A0A8B6DV13"/>
<dbReference type="InterPro" id="IPR000276">
    <property type="entry name" value="GPCR_Rhodpsn"/>
</dbReference>
<comment type="similarity">
    <text evidence="5">Belongs to the G-protein coupled receptor 1 family.</text>
</comment>
<dbReference type="PANTHER" id="PTHR46641:SF25">
    <property type="entry name" value="CNMAMIDE RECEPTOR-RELATED"/>
    <property type="match status" value="1"/>
</dbReference>
<evidence type="ECO:0000256" key="4">
    <source>
        <dbReference type="ARBA" id="ARBA00023136"/>
    </source>
</evidence>
<dbReference type="EMBL" id="UYJE01004004">
    <property type="protein sequence ID" value="VDI24130.1"/>
    <property type="molecule type" value="Genomic_DNA"/>
</dbReference>
<dbReference type="GO" id="GO:0016020">
    <property type="term" value="C:membrane"/>
    <property type="evidence" value="ECO:0007669"/>
    <property type="project" value="UniProtKB-SubCell"/>
</dbReference>
<dbReference type="PROSITE" id="PS00237">
    <property type="entry name" value="G_PROTEIN_RECEP_F1_1"/>
    <property type="match status" value="1"/>
</dbReference>
<feature type="transmembrane region" description="Helical" evidence="6">
    <location>
        <begin position="180"/>
        <end position="200"/>
    </location>
</feature>
<keyword evidence="5" id="KW-0807">Transducer</keyword>
<keyword evidence="3 6" id="KW-1133">Transmembrane helix</keyword>
<dbReference type="OrthoDB" id="9990906at2759"/>
<dbReference type="PANTHER" id="PTHR46641">
    <property type="entry name" value="FMRFAMIDE RECEPTOR-RELATED"/>
    <property type="match status" value="1"/>
</dbReference>
<reference evidence="8" key="1">
    <citation type="submission" date="2018-11" db="EMBL/GenBank/DDBJ databases">
        <authorList>
            <person name="Alioto T."/>
            <person name="Alioto T."/>
        </authorList>
    </citation>
    <scope>NUCLEOTIDE SEQUENCE</scope>
</reference>
<keyword evidence="9" id="KW-1185">Reference proteome</keyword>
<feature type="transmembrane region" description="Helical" evidence="6">
    <location>
        <begin position="334"/>
        <end position="353"/>
    </location>
</feature>
<organism evidence="8 9">
    <name type="scientific">Mytilus galloprovincialis</name>
    <name type="common">Mediterranean mussel</name>
    <dbReference type="NCBI Taxonomy" id="29158"/>
    <lineage>
        <taxon>Eukaryota</taxon>
        <taxon>Metazoa</taxon>
        <taxon>Spiralia</taxon>
        <taxon>Lophotrochozoa</taxon>
        <taxon>Mollusca</taxon>
        <taxon>Bivalvia</taxon>
        <taxon>Autobranchia</taxon>
        <taxon>Pteriomorphia</taxon>
        <taxon>Mytilida</taxon>
        <taxon>Mytiloidea</taxon>
        <taxon>Mytilidae</taxon>
        <taxon>Mytilinae</taxon>
        <taxon>Mytilus</taxon>
    </lineage>
</organism>
<evidence type="ECO:0000256" key="6">
    <source>
        <dbReference type="SAM" id="Phobius"/>
    </source>
</evidence>
<feature type="transmembrane region" description="Helical" evidence="6">
    <location>
        <begin position="237"/>
        <end position="256"/>
    </location>
</feature>
<evidence type="ECO:0000259" key="7">
    <source>
        <dbReference type="PROSITE" id="PS50262"/>
    </source>
</evidence>
<dbReference type="InterPro" id="IPR052954">
    <property type="entry name" value="GPCR-Ligand_Int"/>
</dbReference>
<dbReference type="GO" id="GO:0004930">
    <property type="term" value="F:G protein-coupled receptor activity"/>
    <property type="evidence" value="ECO:0007669"/>
    <property type="project" value="UniProtKB-KW"/>
</dbReference>
<dbReference type="Proteomes" id="UP000596742">
    <property type="component" value="Unassembled WGS sequence"/>
</dbReference>
<gene>
    <name evidence="8" type="ORF">MGAL_10B067695</name>
</gene>
<feature type="transmembrane region" description="Helical" evidence="6">
    <location>
        <begin position="287"/>
        <end position="314"/>
    </location>
</feature>
<keyword evidence="5" id="KW-0675">Receptor</keyword>
<dbReference type="PRINTS" id="PR00237">
    <property type="entry name" value="GPCRRHODOPSN"/>
</dbReference>
<accession>A0A8B6DV13</accession>
<dbReference type="CDD" id="cd14978">
    <property type="entry name" value="7tmA_FMRFamide_R-like"/>
    <property type="match status" value="1"/>
</dbReference>
<evidence type="ECO:0000313" key="9">
    <source>
        <dbReference type="Proteomes" id="UP000596742"/>
    </source>
</evidence>
<proteinExistence type="inferred from homology"/>
<name>A0A8B6DV13_MYTGA</name>
<dbReference type="Pfam" id="PF00001">
    <property type="entry name" value="7tm_1"/>
    <property type="match status" value="1"/>
</dbReference>
<dbReference type="Gene3D" id="1.20.1070.10">
    <property type="entry name" value="Rhodopsin 7-helix transmembrane proteins"/>
    <property type="match status" value="1"/>
</dbReference>
<dbReference type="SUPFAM" id="SSF81321">
    <property type="entry name" value="Family A G protein-coupled receptor-like"/>
    <property type="match status" value="1"/>
</dbReference>
<evidence type="ECO:0000256" key="5">
    <source>
        <dbReference type="RuleBase" id="RU000688"/>
    </source>
</evidence>